<dbReference type="PANTHER" id="PTHR33608:SF6">
    <property type="entry name" value="BLL2464 PROTEIN"/>
    <property type="match status" value="1"/>
</dbReference>
<dbReference type="PANTHER" id="PTHR33608">
    <property type="entry name" value="BLL2464 PROTEIN"/>
    <property type="match status" value="1"/>
</dbReference>
<dbReference type="EMBL" id="CP020612">
    <property type="protein sequence ID" value="ARJ70235.1"/>
    <property type="molecule type" value="Genomic_DNA"/>
</dbReference>
<evidence type="ECO:0000313" key="2">
    <source>
        <dbReference type="EMBL" id="ARJ70235.1"/>
    </source>
</evidence>
<protein>
    <recommendedName>
        <fullName evidence="1">DUF58 domain-containing protein</fullName>
    </recommendedName>
</protein>
<dbReference type="Pfam" id="PF01882">
    <property type="entry name" value="DUF58"/>
    <property type="match status" value="1"/>
</dbReference>
<dbReference type="Proteomes" id="UP000193017">
    <property type="component" value="Chromosome"/>
</dbReference>
<dbReference type="KEGG" id="pcon:B0A89_11980"/>
<keyword evidence="3" id="KW-1185">Reference proteome</keyword>
<evidence type="ECO:0000259" key="1">
    <source>
        <dbReference type="Pfam" id="PF01882"/>
    </source>
</evidence>
<evidence type="ECO:0000313" key="3">
    <source>
        <dbReference type="Proteomes" id="UP000193017"/>
    </source>
</evidence>
<dbReference type="RefSeq" id="WP_085378352.1">
    <property type="nucleotide sequence ID" value="NZ_CP020612.1"/>
</dbReference>
<name>A0A1W6CZI6_9RHOB</name>
<dbReference type="AlphaFoldDB" id="A0A1W6CZI6"/>
<dbReference type="InterPro" id="IPR002881">
    <property type="entry name" value="DUF58"/>
</dbReference>
<feature type="domain" description="DUF58" evidence="1">
    <location>
        <begin position="57"/>
        <end position="254"/>
    </location>
</feature>
<proteinExistence type="predicted"/>
<dbReference type="STRING" id="1945662.B0A89_11980"/>
<dbReference type="OrthoDB" id="9794556at2"/>
<accession>A0A1W6CZI6</accession>
<sequence length="289" mass="30081">MTAIPSPPSDAAHLRAAAEAAAAAVPPLLLAAERLAAGLDAGAHGQRRAGQGEAFWQYRPAVAGDPAAAIDWRRSARSDAAYVRERERQSPQAAAIWAAGGPGMDWTGDPARPPKRERARLVALALGLVLLRGGERVAIGAASARPGRAQAEALARDLAATAEDEPPAAMVRPGRRLVLIGDFLGDLEGVRHLLAHALRLGCGGALLQVLDPAEEGFPFDGAIRFCSPAGGAYETRDAAALRPAYLRRLAERRAALAALAAGAGWHFAAHDTARPAADSLLWLSRVLAA</sequence>
<reference evidence="2 3" key="1">
    <citation type="submission" date="2017-03" db="EMBL/GenBank/DDBJ databases">
        <title>Genome sequence of Paracoccus contaminans isolated from a water microcosm.</title>
        <authorList>
            <person name="Aurass P."/>
            <person name="Karste S."/>
            <person name="Trost E."/>
            <person name="Glaeser S.P."/>
            <person name="Kaempfer P."/>
            <person name="Flieger A."/>
        </authorList>
    </citation>
    <scope>NUCLEOTIDE SEQUENCE [LARGE SCALE GENOMIC DNA]</scope>
    <source>
        <strain evidence="3">RKI 16-01929T\LMG 29738T\CCM 8701T\CIP 111112T</strain>
    </source>
</reference>
<gene>
    <name evidence="2" type="ORF">B0A89_11980</name>
</gene>
<organism evidence="2 3">
    <name type="scientific">Paracoccus contaminans</name>
    <dbReference type="NCBI Taxonomy" id="1945662"/>
    <lineage>
        <taxon>Bacteria</taxon>
        <taxon>Pseudomonadati</taxon>
        <taxon>Pseudomonadota</taxon>
        <taxon>Alphaproteobacteria</taxon>
        <taxon>Rhodobacterales</taxon>
        <taxon>Paracoccaceae</taxon>
        <taxon>Paracoccus</taxon>
    </lineage>
</organism>